<dbReference type="GO" id="GO:0006352">
    <property type="term" value="P:DNA-templated transcription initiation"/>
    <property type="evidence" value="ECO:0007669"/>
    <property type="project" value="InterPro"/>
</dbReference>
<dbReference type="RefSeq" id="WP_303728930.1">
    <property type="nucleotide sequence ID" value="NZ_DULP01000017.1"/>
</dbReference>
<reference evidence="7 8" key="1">
    <citation type="journal article" date="2020" name="Biotechnol. Biofuels">
        <title>New insights from the biogas microbiome by comprehensive genome-resolved metagenomics of nearly 1600 species originating from multiple anaerobic digesters.</title>
        <authorList>
            <person name="Campanaro S."/>
            <person name="Treu L."/>
            <person name="Rodriguez-R L.M."/>
            <person name="Kovalovszki A."/>
            <person name="Ziels R.M."/>
            <person name="Maus I."/>
            <person name="Zhu X."/>
            <person name="Kougias P.G."/>
            <person name="Basile A."/>
            <person name="Luo G."/>
            <person name="Schluter A."/>
            <person name="Konstantinidis K.T."/>
            <person name="Angelidaki I."/>
        </authorList>
    </citation>
    <scope>NUCLEOTIDE SEQUENCE [LARGE SCALE GENOMIC DNA]</scope>
    <source>
        <strain evidence="7">AS04akNAM_125</strain>
    </source>
</reference>
<keyword evidence="4" id="KW-0804">Transcription</keyword>
<protein>
    <submittedName>
        <fullName evidence="7">RNA polymerase sigma factor</fullName>
    </submittedName>
</protein>
<dbReference type="GO" id="GO:0016987">
    <property type="term" value="F:sigma factor activity"/>
    <property type="evidence" value="ECO:0007669"/>
    <property type="project" value="UniProtKB-KW"/>
</dbReference>
<evidence type="ECO:0000313" key="8">
    <source>
        <dbReference type="Proteomes" id="UP000580830"/>
    </source>
</evidence>
<evidence type="ECO:0000259" key="6">
    <source>
        <dbReference type="Pfam" id="PF08281"/>
    </source>
</evidence>
<evidence type="ECO:0000256" key="1">
    <source>
        <dbReference type="ARBA" id="ARBA00010641"/>
    </source>
</evidence>
<name>A0A832PK19_9RHOB</name>
<organism evidence="7 8">
    <name type="scientific">Paracoccus solventivorans</name>
    <dbReference type="NCBI Taxonomy" id="53463"/>
    <lineage>
        <taxon>Bacteria</taxon>
        <taxon>Pseudomonadati</taxon>
        <taxon>Pseudomonadota</taxon>
        <taxon>Alphaproteobacteria</taxon>
        <taxon>Rhodobacterales</taxon>
        <taxon>Paracoccaceae</taxon>
        <taxon>Paracoccus</taxon>
    </lineage>
</organism>
<dbReference type="GO" id="GO:0003677">
    <property type="term" value="F:DNA binding"/>
    <property type="evidence" value="ECO:0007669"/>
    <property type="project" value="InterPro"/>
</dbReference>
<dbReference type="Gene3D" id="1.10.1740.10">
    <property type="match status" value="1"/>
</dbReference>
<dbReference type="SUPFAM" id="SSF88659">
    <property type="entry name" value="Sigma3 and sigma4 domains of RNA polymerase sigma factors"/>
    <property type="match status" value="1"/>
</dbReference>
<feature type="domain" description="RNA polymerase sigma factor 70 region 4 type 2" evidence="6">
    <location>
        <begin position="137"/>
        <end position="189"/>
    </location>
</feature>
<evidence type="ECO:0000256" key="4">
    <source>
        <dbReference type="ARBA" id="ARBA00023163"/>
    </source>
</evidence>
<dbReference type="SUPFAM" id="SSF88946">
    <property type="entry name" value="Sigma2 domain of RNA polymerase sigma factors"/>
    <property type="match status" value="1"/>
</dbReference>
<feature type="domain" description="RNA polymerase sigma-70 region 2" evidence="5">
    <location>
        <begin position="33"/>
        <end position="97"/>
    </location>
</feature>
<keyword evidence="3" id="KW-0731">Sigma factor</keyword>
<dbReference type="NCBIfam" id="NF008888">
    <property type="entry name" value="PRK11922.1"/>
    <property type="match status" value="1"/>
</dbReference>
<accession>A0A832PK19</accession>
<proteinExistence type="inferred from homology"/>
<dbReference type="CDD" id="cd06171">
    <property type="entry name" value="Sigma70_r4"/>
    <property type="match status" value="1"/>
</dbReference>
<keyword evidence="2" id="KW-0805">Transcription regulation</keyword>
<gene>
    <name evidence="7" type="ORF">GXX24_01240</name>
</gene>
<dbReference type="Pfam" id="PF08281">
    <property type="entry name" value="Sigma70_r4_2"/>
    <property type="match status" value="1"/>
</dbReference>
<dbReference type="InterPro" id="IPR036388">
    <property type="entry name" value="WH-like_DNA-bd_sf"/>
</dbReference>
<dbReference type="AlphaFoldDB" id="A0A832PK19"/>
<sequence>MIRAARLLQPADDPDWQLVAAARARDEAAIRELVRRMNPRLFRIARGILPTDAEAEEAVQEAYLAAFTRLDSFRGEARFSTWICRITINAARMQARRPRPEKDHAQVTDDLAASAEVLVFPGAETAETGAGRHEVRVLLEEALARLPAELRLPFLLREAEGLPVLAIARDLGLNPITVRTRLYRARRHLRATLETRLRGGFDTVFPFDGARCARMADRVVEALRGIERR</sequence>
<dbReference type="InterPro" id="IPR014284">
    <property type="entry name" value="RNA_pol_sigma-70_dom"/>
</dbReference>
<comment type="caution">
    <text evidence="7">The sequence shown here is derived from an EMBL/GenBank/DDBJ whole genome shotgun (WGS) entry which is preliminary data.</text>
</comment>
<dbReference type="InterPro" id="IPR007627">
    <property type="entry name" value="RNA_pol_sigma70_r2"/>
</dbReference>
<evidence type="ECO:0000256" key="2">
    <source>
        <dbReference type="ARBA" id="ARBA00023015"/>
    </source>
</evidence>
<dbReference type="Pfam" id="PF04542">
    <property type="entry name" value="Sigma70_r2"/>
    <property type="match status" value="1"/>
</dbReference>
<dbReference type="PANTHER" id="PTHR43133:SF51">
    <property type="entry name" value="RNA POLYMERASE SIGMA FACTOR"/>
    <property type="match status" value="1"/>
</dbReference>
<dbReference type="Proteomes" id="UP000580830">
    <property type="component" value="Unassembled WGS sequence"/>
</dbReference>
<dbReference type="InterPro" id="IPR013324">
    <property type="entry name" value="RNA_pol_sigma_r3/r4-like"/>
</dbReference>
<evidence type="ECO:0000313" key="7">
    <source>
        <dbReference type="EMBL" id="HHW32758.1"/>
    </source>
</evidence>
<dbReference type="InterPro" id="IPR013249">
    <property type="entry name" value="RNA_pol_sigma70_r4_t2"/>
</dbReference>
<evidence type="ECO:0000259" key="5">
    <source>
        <dbReference type="Pfam" id="PF04542"/>
    </source>
</evidence>
<dbReference type="Gene3D" id="1.10.10.10">
    <property type="entry name" value="Winged helix-like DNA-binding domain superfamily/Winged helix DNA-binding domain"/>
    <property type="match status" value="1"/>
</dbReference>
<evidence type="ECO:0000256" key="3">
    <source>
        <dbReference type="ARBA" id="ARBA00023082"/>
    </source>
</evidence>
<dbReference type="PANTHER" id="PTHR43133">
    <property type="entry name" value="RNA POLYMERASE ECF-TYPE SIGMA FACTO"/>
    <property type="match status" value="1"/>
</dbReference>
<dbReference type="InterPro" id="IPR039425">
    <property type="entry name" value="RNA_pol_sigma-70-like"/>
</dbReference>
<dbReference type="EMBL" id="DULP01000017">
    <property type="protein sequence ID" value="HHW32758.1"/>
    <property type="molecule type" value="Genomic_DNA"/>
</dbReference>
<dbReference type="NCBIfam" id="TIGR02937">
    <property type="entry name" value="sigma70-ECF"/>
    <property type="match status" value="1"/>
</dbReference>
<comment type="similarity">
    <text evidence="1">Belongs to the sigma-70 factor family. ECF subfamily.</text>
</comment>
<dbReference type="InterPro" id="IPR013325">
    <property type="entry name" value="RNA_pol_sigma_r2"/>
</dbReference>